<accession>A0ABR4QRQ0</accession>
<dbReference type="EMBL" id="JAKROA010000001">
    <property type="protein sequence ID" value="KAL5112384.1"/>
    <property type="molecule type" value="Genomic_DNA"/>
</dbReference>
<reference evidence="2 3" key="1">
    <citation type="journal article" date="2022" name="Front. Cell. Infect. Microbiol.">
        <title>The Genomes of Two Strains of Taenia crassiceps the Animal Model for the Study of Human Cysticercosis.</title>
        <authorList>
            <person name="Bobes R.J."/>
            <person name="Estrada K."/>
            <person name="Rios-Valencia D.G."/>
            <person name="Calderon-Gallegos A."/>
            <person name="de la Torre P."/>
            <person name="Carrero J.C."/>
            <person name="Sanchez-Flores A."/>
            <person name="Laclette J.P."/>
        </authorList>
    </citation>
    <scope>NUCLEOTIDE SEQUENCE [LARGE SCALE GENOMIC DNA]</scope>
    <source>
        <strain evidence="2">WFUcys</strain>
    </source>
</reference>
<comment type="caution">
    <text evidence="2">The sequence shown here is derived from an EMBL/GenBank/DDBJ whole genome shotgun (WGS) entry which is preliminary data.</text>
</comment>
<evidence type="ECO:0000313" key="3">
    <source>
        <dbReference type="Proteomes" id="UP001651158"/>
    </source>
</evidence>
<dbReference type="EMBL" id="JAKROA010000001">
    <property type="protein sequence ID" value="KAL5111959.1"/>
    <property type="molecule type" value="Genomic_DNA"/>
</dbReference>
<protein>
    <submittedName>
        <fullName evidence="2">Uncharacterized protein</fullName>
    </submittedName>
</protein>
<dbReference type="Proteomes" id="UP001651158">
    <property type="component" value="Unassembled WGS sequence"/>
</dbReference>
<proteinExistence type="predicted"/>
<organism evidence="2 3">
    <name type="scientific">Taenia crassiceps</name>
    <dbReference type="NCBI Taxonomy" id="6207"/>
    <lineage>
        <taxon>Eukaryota</taxon>
        <taxon>Metazoa</taxon>
        <taxon>Spiralia</taxon>
        <taxon>Lophotrochozoa</taxon>
        <taxon>Platyhelminthes</taxon>
        <taxon>Cestoda</taxon>
        <taxon>Eucestoda</taxon>
        <taxon>Cyclophyllidea</taxon>
        <taxon>Taeniidae</taxon>
        <taxon>Taenia</taxon>
    </lineage>
</organism>
<keyword evidence="3" id="KW-1185">Reference proteome</keyword>
<gene>
    <name evidence="1" type="ORF">TcWFU_004374</name>
    <name evidence="2" type="ORF">TcWFU_006784</name>
</gene>
<name>A0ABR4QRQ0_9CEST</name>
<evidence type="ECO:0000313" key="2">
    <source>
        <dbReference type="EMBL" id="KAL5112384.1"/>
    </source>
</evidence>
<evidence type="ECO:0000313" key="1">
    <source>
        <dbReference type="EMBL" id="KAL5111959.1"/>
    </source>
</evidence>
<reference evidence="2" key="2">
    <citation type="submission" date="2024-12" db="EMBL/GenBank/DDBJ databases">
        <authorList>
            <person name="Estrada K."/>
            <person name="Bobes R.J."/>
            <person name="Sanchez-Flores A."/>
            <person name="Laclette J.P."/>
        </authorList>
    </citation>
    <scope>NUCLEOTIDE SEQUENCE</scope>
    <source>
        <strain evidence="2">WFUcys</strain>
        <tissue evidence="2">Peritoneal cavity of infected mice</tissue>
    </source>
</reference>
<sequence length="150" mass="17326">MLTDLHNIKKAFFYPAKKIMLNNSVSLPPYRACCTLTRKAHSRLRMPLEFSDASQREATRGSVSMTICAFPPLLVRVFRVTYKNCIYSLEPTEFELLPNFPPSEESRSKDELPKGPLTQSLKHRLEEIKSCNARMLCRMERVYDAAGDWH</sequence>